<dbReference type="GO" id="GO:0003677">
    <property type="term" value="F:DNA binding"/>
    <property type="evidence" value="ECO:0007669"/>
    <property type="project" value="InterPro"/>
</dbReference>
<dbReference type="GO" id="GO:0004803">
    <property type="term" value="F:transposase activity"/>
    <property type="evidence" value="ECO:0007669"/>
    <property type="project" value="InterPro"/>
</dbReference>
<dbReference type="Pfam" id="PF01797">
    <property type="entry name" value="Y1_Tnp"/>
    <property type="match status" value="1"/>
</dbReference>
<evidence type="ECO:0000313" key="3">
    <source>
        <dbReference type="Proteomes" id="UP000178076"/>
    </source>
</evidence>
<dbReference type="SMART" id="SM01321">
    <property type="entry name" value="Y1_Tnp"/>
    <property type="match status" value="1"/>
</dbReference>
<dbReference type="PANTHER" id="PTHR34322:SF2">
    <property type="entry name" value="TRANSPOSASE IS200-LIKE DOMAIN-CONTAINING PROTEIN"/>
    <property type="match status" value="1"/>
</dbReference>
<proteinExistence type="predicted"/>
<dbReference type="InterPro" id="IPR036515">
    <property type="entry name" value="Transposase_17_sf"/>
</dbReference>
<protein>
    <recommendedName>
        <fullName evidence="1">Transposase IS200-like domain-containing protein</fullName>
    </recommendedName>
</protein>
<gene>
    <name evidence="2" type="ORF">A3F32_02470</name>
</gene>
<dbReference type="SUPFAM" id="SSF143422">
    <property type="entry name" value="Transposase IS200-like"/>
    <property type="match status" value="1"/>
</dbReference>
<dbReference type="EMBL" id="MGAD01000013">
    <property type="protein sequence ID" value="OGK38648.1"/>
    <property type="molecule type" value="Genomic_DNA"/>
</dbReference>
<dbReference type="AlphaFoldDB" id="A0A1F7I5K0"/>
<accession>A0A1F7I5K0</accession>
<reference evidence="2 3" key="1">
    <citation type="journal article" date="2016" name="Nat. Commun.">
        <title>Thousands of microbial genomes shed light on interconnected biogeochemical processes in an aquifer system.</title>
        <authorList>
            <person name="Anantharaman K."/>
            <person name="Brown C.T."/>
            <person name="Hug L.A."/>
            <person name="Sharon I."/>
            <person name="Castelle C.J."/>
            <person name="Probst A.J."/>
            <person name="Thomas B.C."/>
            <person name="Singh A."/>
            <person name="Wilkins M.J."/>
            <person name="Karaoz U."/>
            <person name="Brodie E.L."/>
            <person name="Williams K.H."/>
            <person name="Hubbard S.S."/>
            <person name="Banfield J.F."/>
        </authorList>
    </citation>
    <scope>NUCLEOTIDE SEQUENCE [LARGE SCALE GENOMIC DNA]</scope>
</reference>
<dbReference type="Gene3D" id="3.30.70.1290">
    <property type="entry name" value="Transposase IS200-like"/>
    <property type="match status" value="1"/>
</dbReference>
<organism evidence="2 3">
    <name type="scientific">Candidatus Roizmanbacteria bacterium RIFCSPHIGHO2_12_FULL_42_10</name>
    <dbReference type="NCBI Taxonomy" id="1802053"/>
    <lineage>
        <taxon>Bacteria</taxon>
        <taxon>Candidatus Roizmaniibacteriota</taxon>
    </lineage>
</organism>
<dbReference type="Proteomes" id="UP000178076">
    <property type="component" value="Unassembled WGS sequence"/>
</dbReference>
<comment type="caution">
    <text evidence="2">The sequence shown here is derived from an EMBL/GenBank/DDBJ whole genome shotgun (WGS) entry which is preliminary data.</text>
</comment>
<name>A0A1F7I5K0_9BACT</name>
<sequence length="221" mass="26688">MPRYGMPSLNRNKLFAAGAAYHIYNRGVNKLPIFFTKKDYVTYITFLQDYLMPRDVRIKEASKRYAGRHLNKRLTRLVNVPDFSKEIELLSYCLMPNHIHLVLIQKEAHDMTRLMRCLHTSYARYFNQRYQRVGNIFQDIYKAGLLRRNRSIVRAARYVHRNPIPICQDIKTYLWSSFRYHTKQKHLGWIHTERLERIFEKSSFRTSYNSYTDFVEDQHEP</sequence>
<feature type="domain" description="Transposase IS200-like" evidence="1">
    <location>
        <begin position="16"/>
        <end position="162"/>
    </location>
</feature>
<evidence type="ECO:0000259" key="1">
    <source>
        <dbReference type="SMART" id="SM01321"/>
    </source>
</evidence>
<evidence type="ECO:0000313" key="2">
    <source>
        <dbReference type="EMBL" id="OGK38648.1"/>
    </source>
</evidence>
<dbReference type="GO" id="GO:0006313">
    <property type="term" value="P:DNA transposition"/>
    <property type="evidence" value="ECO:0007669"/>
    <property type="project" value="InterPro"/>
</dbReference>
<dbReference type="InterPro" id="IPR002686">
    <property type="entry name" value="Transposase_17"/>
</dbReference>
<dbReference type="PANTHER" id="PTHR34322">
    <property type="entry name" value="TRANSPOSASE, Y1_TNP DOMAIN-CONTAINING"/>
    <property type="match status" value="1"/>
</dbReference>